<dbReference type="PANTHER" id="PTHR12604:SF2">
    <property type="entry name" value="X-RAY REPAIR CROSS-COMPLEMENTING PROTEIN 6"/>
    <property type="match status" value="1"/>
</dbReference>
<dbReference type="InterPro" id="IPR005161">
    <property type="entry name" value="Ku_N"/>
</dbReference>
<name>A0A8J5QMF9_9ASCO</name>
<comment type="similarity">
    <text evidence="1">Belongs to the ku70 family.</text>
</comment>
<dbReference type="GO" id="GO:0003690">
    <property type="term" value="F:double-stranded DNA binding"/>
    <property type="evidence" value="ECO:0007669"/>
    <property type="project" value="TreeGrafter"/>
</dbReference>
<evidence type="ECO:0000313" key="7">
    <source>
        <dbReference type="Proteomes" id="UP000694255"/>
    </source>
</evidence>
<dbReference type="InterPro" id="IPR005160">
    <property type="entry name" value="Ku_C"/>
</dbReference>
<organism evidence="6 7">
    <name type="scientific">[Candida] subhashii</name>
    <dbReference type="NCBI Taxonomy" id="561895"/>
    <lineage>
        <taxon>Eukaryota</taxon>
        <taxon>Fungi</taxon>
        <taxon>Dikarya</taxon>
        <taxon>Ascomycota</taxon>
        <taxon>Saccharomycotina</taxon>
        <taxon>Pichiomycetes</taxon>
        <taxon>Debaryomycetaceae</taxon>
        <taxon>Spathaspora</taxon>
    </lineage>
</organism>
<evidence type="ECO:0000313" key="6">
    <source>
        <dbReference type="EMBL" id="KAG7661150.1"/>
    </source>
</evidence>
<dbReference type="InterPro" id="IPR006164">
    <property type="entry name" value="DNA_bd_Ku70/Ku80"/>
</dbReference>
<dbReference type="GO" id="GO:0043564">
    <property type="term" value="C:Ku70:Ku80 complex"/>
    <property type="evidence" value="ECO:0007669"/>
    <property type="project" value="TreeGrafter"/>
</dbReference>
<dbReference type="GO" id="GO:0003678">
    <property type="term" value="F:DNA helicase activity"/>
    <property type="evidence" value="ECO:0007669"/>
    <property type="project" value="InterPro"/>
</dbReference>
<dbReference type="Pfam" id="PF02735">
    <property type="entry name" value="Ku"/>
    <property type="match status" value="1"/>
</dbReference>
<dbReference type="Proteomes" id="UP000694255">
    <property type="component" value="Unassembled WGS sequence"/>
</dbReference>
<evidence type="ECO:0000256" key="2">
    <source>
        <dbReference type="ARBA" id="ARBA00021796"/>
    </source>
</evidence>
<feature type="region of interest" description="Disordered" evidence="4">
    <location>
        <begin position="229"/>
        <end position="250"/>
    </location>
</feature>
<keyword evidence="7" id="KW-1185">Reference proteome</keyword>
<dbReference type="OrthoDB" id="3249161at2759"/>
<evidence type="ECO:0000256" key="4">
    <source>
        <dbReference type="SAM" id="MobiDB-lite"/>
    </source>
</evidence>
<dbReference type="CDD" id="cd00788">
    <property type="entry name" value="KU70"/>
    <property type="match status" value="1"/>
</dbReference>
<accession>A0A8J5QMF9</accession>
<dbReference type="PANTHER" id="PTHR12604">
    <property type="entry name" value="KU AUTOANTIGEN DNA HELICASE"/>
    <property type="match status" value="1"/>
</dbReference>
<dbReference type="GO" id="GO:0006303">
    <property type="term" value="P:double-strand break repair via nonhomologous end joining"/>
    <property type="evidence" value="ECO:0007669"/>
    <property type="project" value="InterPro"/>
</dbReference>
<comment type="caution">
    <text evidence="6">The sequence shown here is derived from an EMBL/GenBank/DDBJ whole genome shotgun (WGS) entry which is preliminary data.</text>
</comment>
<sequence>MNQYDEFNGGDEQDEERRSYQQYEIKEAIVFLIEITPELLMPQADLNSHSQLFEILSSINDLMSELIITMRNTGIGIYFYNCSSSPVLKSMKLPNGFHKLFRLNVLNLQNMKTLNDLIQDHNLQLKPLESSFKYQPMEDENHLSVVLNRIIDEMSAKPQFNRKKLVWITNNDKPYTKTSTKENLWRIINDYYNYNFFIEPFFLSSPTKPFDFEQYKDVFLNTSFLKKSQERQSQENDDDDHERSGGFTKDSPIFKKSMLANQIRKSIFRIKEVRRMLFSCNLILSDNGTIGGGLGCTVKGYTLYSHEKYKKDLLLYTREETIKKVFLDSTMIKSGTGEQIQLKPNKEKSVAQRKEEAGIRKGYEIGGGQDIIFLNSEQLNFITNYAFDHRLEEFEDADEFTEIKEEDDEESEKVLYSEPPYLKLLGFRDLENFSPVYCCGPPVFVTADLNNGMKTTSIKGGFTNSLETLASLYRSCLKLKQYGIVFGCTKRNARPHLYALYPTQTIKSSRNIPDEQDFPQGFLLIKLPWVEDIRSLPEDFITDVDYQTTDLNKAYDDELVQDFKILFQPYTMQYYNPKDFPNPSLNYFYKVIKYEILQMELKPSERTLLKNDITMQKLAQLKQRIDHNDTSQSIIRKINLRLNELEDSLPKRKIPDSVSRSTKRPTTKKLPEIDEEAVLVKWKQGTLNEFTMDQLKGFQKRYPQIKMGSRKAEMVENVTKFLDSREKR</sequence>
<dbReference type="InterPro" id="IPR006165">
    <property type="entry name" value="Ku70"/>
</dbReference>
<dbReference type="PIRSF" id="PIRSF003033">
    <property type="entry name" value="Ku70"/>
    <property type="match status" value="1"/>
</dbReference>
<feature type="domain" description="Ku" evidence="5">
    <location>
        <begin position="347"/>
        <end position="543"/>
    </location>
</feature>
<dbReference type="GO" id="GO:0042162">
    <property type="term" value="F:telomeric DNA binding"/>
    <property type="evidence" value="ECO:0007669"/>
    <property type="project" value="TreeGrafter"/>
</dbReference>
<reference evidence="6 7" key="1">
    <citation type="journal article" date="2021" name="DNA Res.">
        <title>Genome analysis of Candida subhashii reveals its hybrid nature and dual mitochondrial genome conformations.</title>
        <authorList>
            <person name="Mixao V."/>
            <person name="Hegedusova E."/>
            <person name="Saus E."/>
            <person name="Pryszcz L.P."/>
            <person name="Cillingova A."/>
            <person name="Nosek J."/>
            <person name="Gabaldon T."/>
        </authorList>
    </citation>
    <scope>NUCLEOTIDE SEQUENCE [LARGE SCALE GENOMIC DNA]</scope>
    <source>
        <strain evidence="6 7">CBS 10753</strain>
    </source>
</reference>
<dbReference type="SMART" id="SM00559">
    <property type="entry name" value="Ku78"/>
    <property type="match status" value="1"/>
</dbReference>
<protein>
    <recommendedName>
        <fullName evidence="2">ATP-dependent DNA helicase II subunit 1</fullName>
    </recommendedName>
    <alternativeName>
        <fullName evidence="3">ATP-dependent DNA helicase II subunit Ku70</fullName>
    </alternativeName>
</protein>
<dbReference type="GeneID" id="73472152"/>
<gene>
    <name evidence="6" type="ORF">J8A68_005352</name>
</gene>
<dbReference type="Pfam" id="PF03730">
    <property type="entry name" value="Ku_C"/>
    <property type="match status" value="1"/>
</dbReference>
<dbReference type="AlphaFoldDB" id="A0A8J5QMF9"/>
<dbReference type="EMBL" id="JAGSYN010000266">
    <property type="protein sequence ID" value="KAG7661150.1"/>
    <property type="molecule type" value="Genomic_DNA"/>
</dbReference>
<evidence type="ECO:0000259" key="5">
    <source>
        <dbReference type="SMART" id="SM00559"/>
    </source>
</evidence>
<evidence type="ECO:0000256" key="1">
    <source>
        <dbReference type="ARBA" id="ARBA00005240"/>
    </source>
</evidence>
<dbReference type="RefSeq" id="XP_049261383.1">
    <property type="nucleotide sequence ID" value="XM_049409409.1"/>
</dbReference>
<dbReference type="GO" id="GO:0000723">
    <property type="term" value="P:telomere maintenance"/>
    <property type="evidence" value="ECO:0007669"/>
    <property type="project" value="TreeGrafter"/>
</dbReference>
<dbReference type="InterPro" id="IPR047087">
    <property type="entry name" value="KU70_core_dom"/>
</dbReference>
<proteinExistence type="inferred from homology"/>
<evidence type="ECO:0000256" key="3">
    <source>
        <dbReference type="ARBA" id="ARBA00031811"/>
    </source>
</evidence>
<dbReference type="Pfam" id="PF03731">
    <property type="entry name" value="Ku_N"/>
    <property type="match status" value="1"/>
</dbReference>